<dbReference type="GO" id="GO:0000145">
    <property type="term" value="C:exocyst"/>
    <property type="evidence" value="ECO:0007669"/>
    <property type="project" value="InterPro"/>
</dbReference>
<protein>
    <submittedName>
        <fullName evidence="1">Uncharacterized protein</fullName>
    </submittedName>
</protein>
<reference evidence="1 2" key="1">
    <citation type="submission" date="2020-10" db="EMBL/GenBank/DDBJ databases">
        <title>The Coptis chinensis genome and diversification of protoberbering-type alkaloids.</title>
        <authorList>
            <person name="Wang B."/>
            <person name="Shu S."/>
            <person name="Song C."/>
            <person name="Liu Y."/>
        </authorList>
    </citation>
    <scope>NUCLEOTIDE SEQUENCE [LARGE SCALE GENOMIC DNA]</scope>
    <source>
        <strain evidence="1">HL-2020</strain>
        <tissue evidence="1">Leaf</tissue>
    </source>
</reference>
<dbReference type="OrthoDB" id="190098at2759"/>
<organism evidence="1 2">
    <name type="scientific">Coptis chinensis</name>
    <dbReference type="NCBI Taxonomy" id="261450"/>
    <lineage>
        <taxon>Eukaryota</taxon>
        <taxon>Viridiplantae</taxon>
        <taxon>Streptophyta</taxon>
        <taxon>Embryophyta</taxon>
        <taxon>Tracheophyta</taxon>
        <taxon>Spermatophyta</taxon>
        <taxon>Magnoliopsida</taxon>
        <taxon>Ranunculales</taxon>
        <taxon>Ranunculaceae</taxon>
        <taxon>Coptidoideae</taxon>
        <taxon>Coptis</taxon>
    </lineage>
</organism>
<sequence length="86" mass="9826">MVSSRNLAQQKLKVQGKGYKDNCYEQIRKTVEGRFDELLSEFDTPFIIAPVYELVFNDLKAALEEARTIGEELGDIYDYVAPCFSP</sequence>
<dbReference type="GO" id="GO:0000149">
    <property type="term" value="F:SNARE binding"/>
    <property type="evidence" value="ECO:0007669"/>
    <property type="project" value="TreeGrafter"/>
</dbReference>
<dbReference type="InterPro" id="IPR010326">
    <property type="entry name" value="EXOC3/Sec6"/>
</dbReference>
<comment type="caution">
    <text evidence="1">The sequence shown here is derived from an EMBL/GenBank/DDBJ whole genome shotgun (WGS) entry which is preliminary data.</text>
</comment>
<gene>
    <name evidence="1" type="ORF">IFM89_039224</name>
</gene>
<dbReference type="PANTHER" id="PTHR21292:SF1">
    <property type="entry name" value="EXOCYST COMPLEX COMPONENT 3"/>
    <property type="match status" value="1"/>
</dbReference>
<evidence type="ECO:0000313" key="2">
    <source>
        <dbReference type="Proteomes" id="UP000631114"/>
    </source>
</evidence>
<proteinExistence type="predicted"/>
<name>A0A835IHM2_9MAGN</name>
<dbReference type="Pfam" id="PF06046">
    <property type="entry name" value="Sec6"/>
    <property type="match status" value="1"/>
</dbReference>
<evidence type="ECO:0000313" key="1">
    <source>
        <dbReference type="EMBL" id="KAF9617931.1"/>
    </source>
</evidence>
<feature type="non-terminal residue" evidence="1">
    <location>
        <position position="86"/>
    </location>
</feature>
<dbReference type="AlphaFoldDB" id="A0A835IHM2"/>
<dbReference type="GO" id="GO:0051601">
    <property type="term" value="P:exocyst localization"/>
    <property type="evidence" value="ECO:0007669"/>
    <property type="project" value="TreeGrafter"/>
</dbReference>
<accession>A0A835IHM2</accession>
<dbReference type="PANTHER" id="PTHR21292">
    <property type="entry name" value="EXOCYST COMPLEX COMPONENT SEC6-RELATED"/>
    <property type="match status" value="1"/>
</dbReference>
<dbReference type="Proteomes" id="UP000631114">
    <property type="component" value="Unassembled WGS sequence"/>
</dbReference>
<dbReference type="EMBL" id="JADFTS010000003">
    <property type="protein sequence ID" value="KAF9617931.1"/>
    <property type="molecule type" value="Genomic_DNA"/>
</dbReference>
<dbReference type="GO" id="GO:0006887">
    <property type="term" value="P:exocytosis"/>
    <property type="evidence" value="ECO:0007669"/>
    <property type="project" value="InterPro"/>
</dbReference>
<keyword evidence="2" id="KW-1185">Reference proteome</keyword>